<dbReference type="EMBL" id="FWEW01003866">
    <property type="protein sequence ID" value="SLM41449.1"/>
    <property type="molecule type" value="Genomic_DNA"/>
</dbReference>
<reference evidence="3" key="1">
    <citation type="submission" date="2017-03" db="EMBL/GenBank/DDBJ databases">
        <authorList>
            <person name="Sharma R."/>
            <person name="Thines M."/>
        </authorList>
    </citation>
    <scope>NUCLEOTIDE SEQUENCE [LARGE SCALE GENOMIC DNA]</scope>
</reference>
<name>A0A1W5DEX4_9LECA</name>
<dbReference type="PANTHER" id="PTHR43539">
    <property type="entry name" value="FLAVIN-BINDING MONOOXYGENASE-LIKE PROTEIN (AFU_ORTHOLOGUE AFUA_4G09220)"/>
    <property type="match status" value="1"/>
</dbReference>
<dbReference type="GO" id="GO:0050660">
    <property type="term" value="F:flavin adenine dinucleotide binding"/>
    <property type="evidence" value="ECO:0007669"/>
    <property type="project" value="TreeGrafter"/>
</dbReference>
<organism evidence="2 3">
    <name type="scientific">Lasallia pustulata</name>
    <dbReference type="NCBI Taxonomy" id="136370"/>
    <lineage>
        <taxon>Eukaryota</taxon>
        <taxon>Fungi</taxon>
        <taxon>Dikarya</taxon>
        <taxon>Ascomycota</taxon>
        <taxon>Pezizomycotina</taxon>
        <taxon>Lecanoromycetes</taxon>
        <taxon>OSLEUM clade</taxon>
        <taxon>Umbilicariomycetidae</taxon>
        <taxon>Umbilicariales</taxon>
        <taxon>Umbilicariaceae</taxon>
        <taxon>Lasallia</taxon>
    </lineage>
</organism>
<sequence>MNPIFKRTPAASISTLPGSLPVAHVADDVDAAAVAAPFMMRLESLNADDMTHDALWRDSLALTGTFRTFYSAAVIQAAWKDRASRNHPVGFTLNPHSARIARHGPKTSWVEASFVFETQGPLPTKCSGFLSLVPDGKGVWKIWVLCTILEQLKGYGNPDVLTPRAEVATGTSNGVIGYVESAAEMANGAANGVNRHPKPAADTTSGPSSGVNGYAVNGTSHGTANGVASVNGHTKPAADTTNGHSRGVNGHEVNGTSHGTANGINGHAEPKHFDCVVVGAGQAGLSTAGRLKAMGVSCVVLDRNSRVGDNWMLRYDSVKLHTVRQFAHLPGETTFGPEWPMFLTKKDLATGYQRYVDRFELDVWLSTGLEIANWSEEKKTWTLRVRRHGEKKIITCRHIVFAVGQTSPTMPNYPNRENFKGTILHSVEYKNPSKWKGKAGIVIGTANTAHDVAEDMLNAGLSSVTMVQRGRTYVLPVQFQSRVMGALYNDHTPTELADRLAMSNPTNVTRLMALNGLTNMARQEPERFDALERAGFKTDRFGDIYRHLYERFGGHYMDVGASAKIAQGLIKMKSDATPIGYTSNGLEFSDGTEIPADLIVFTTGFVNMRKEIAPIVGEEIAEQLEEFWGVDQEGEILGAFKPSGHPGLWYMGGSVGQARYMSRFVALQVQADVLGTPLEIYRATPSGN</sequence>
<evidence type="ECO:0008006" key="4">
    <source>
        <dbReference type="Google" id="ProtNLM"/>
    </source>
</evidence>
<dbReference type="AlphaFoldDB" id="A0A1W5DEX4"/>
<dbReference type="InterPro" id="IPR050982">
    <property type="entry name" value="Auxin_biosynth/cation_transpt"/>
</dbReference>
<dbReference type="PANTHER" id="PTHR43539:SF68">
    <property type="entry name" value="FLAVIN-BINDING MONOOXYGENASE-LIKE PROTEIN (AFU_ORTHOLOGUE AFUA_4G09220)"/>
    <property type="match status" value="1"/>
</dbReference>
<dbReference type="InterPro" id="IPR036188">
    <property type="entry name" value="FAD/NAD-bd_sf"/>
</dbReference>
<dbReference type="Proteomes" id="UP000192927">
    <property type="component" value="Unassembled WGS sequence"/>
</dbReference>
<proteinExistence type="predicted"/>
<dbReference type="GO" id="GO:0004497">
    <property type="term" value="F:monooxygenase activity"/>
    <property type="evidence" value="ECO:0007669"/>
    <property type="project" value="TreeGrafter"/>
</dbReference>
<evidence type="ECO:0000313" key="3">
    <source>
        <dbReference type="Proteomes" id="UP000192927"/>
    </source>
</evidence>
<dbReference type="SUPFAM" id="SSF51905">
    <property type="entry name" value="FAD/NAD(P)-binding domain"/>
    <property type="match status" value="1"/>
</dbReference>
<dbReference type="Gene3D" id="3.50.50.60">
    <property type="entry name" value="FAD/NAD(P)-binding domain"/>
    <property type="match status" value="1"/>
</dbReference>
<evidence type="ECO:0000313" key="2">
    <source>
        <dbReference type="EMBL" id="SLM41449.1"/>
    </source>
</evidence>
<keyword evidence="1" id="KW-0560">Oxidoreductase</keyword>
<evidence type="ECO:0000256" key="1">
    <source>
        <dbReference type="ARBA" id="ARBA00023002"/>
    </source>
</evidence>
<accession>A0A1W5DEX4</accession>
<dbReference type="Pfam" id="PF13738">
    <property type="entry name" value="Pyr_redox_3"/>
    <property type="match status" value="1"/>
</dbReference>
<keyword evidence="3" id="KW-1185">Reference proteome</keyword>
<protein>
    <recommendedName>
        <fullName evidence="4">Flavin-containing monooxygenase</fullName>
    </recommendedName>
</protein>